<reference evidence="1 2" key="1">
    <citation type="journal article" date="2019" name="Nat. Plants">
        <title>Stout camphor tree genome fills gaps in understanding of flowering plant genome evolution.</title>
        <authorList>
            <person name="Chaw S.M."/>
            <person name="Liu Y.C."/>
            <person name="Wu Y.W."/>
            <person name="Wang H.Y."/>
            <person name="Lin C.I."/>
            <person name="Wu C.S."/>
            <person name="Ke H.M."/>
            <person name="Chang L.Y."/>
            <person name="Hsu C.Y."/>
            <person name="Yang H.T."/>
            <person name="Sudianto E."/>
            <person name="Hsu M.H."/>
            <person name="Wu K.P."/>
            <person name="Wang L.N."/>
            <person name="Leebens-Mack J.H."/>
            <person name="Tsai I.J."/>
        </authorList>
    </citation>
    <scope>NUCLEOTIDE SEQUENCE [LARGE SCALE GENOMIC DNA]</scope>
    <source>
        <strain evidence="2">cv. Chaw 1501</strain>
        <tissue evidence="1">Young leaves</tissue>
    </source>
</reference>
<sequence>MQFLPRVLEAISWAIKSHSLLFTSFYELETHILDSLREKLSLHSYHVGPTIPYMTLQDMPPKAVDHTHMEYYFGCLDSQPKSCILYVSLGSFLSVTGPQTVEIAIGLRASGVIFLWAARGNTVRLQEASEDWKICLRVKEEIEGKIVVRGQEIARIVKWLMDLDEEESNELRKRAIEMKEICKRAIEKGGSSGTNLGAFVKEIVQGHKNQSN</sequence>
<dbReference type="PANTHER" id="PTHR48045">
    <property type="entry name" value="UDP-GLYCOSYLTRANSFERASE 72B1"/>
    <property type="match status" value="1"/>
</dbReference>
<evidence type="ECO:0000313" key="1">
    <source>
        <dbReference type="EMBL" id="RWR76043.1"/>
    </source>
</evidence>
<keyword evidence="1" id="KW-0808">Transferase</keyword>
<dbReference type="OrthoDB" id="5835829at2759"/>
<organism evidence="1 2">
    <name type="scientific">Cinnamomum micranthum f. kanehirae</name>
    <dbReference type="NCBI Taxonomy" id="337451"/>
    <lineage>
        <taxon>Eukaryota</taxon>
        <taxon>Viridiplantae</taxon>
        <taxon>Streptophyta</taxon>
        <taxon>Embryophyta</taxon>
        <taxon>Tracheophyta</taxon>
        <taxon>Spermatophyta</taxon>
        <taxon>Magnoliopsida</taxon>
        <taxon>Magnoliidae</taxon>
        <taxon>Laurales</taxon>
        <taxon>Lauraceae</taxon>
        <taxon>Cinnamomum</taxon>
    </lineage>
</organism>
<gene>
    <name evidence="1" type="ORF">CKAN_00445500</name>
</gene>
<dbReference type="EMBL" id="QPKB01000002">
    <property type="protein sequence ID" value="RWR76043.1"/>
    <property type="molecule type" value="Genomic_DNA"/>
</dbReference>
<keyword evidence="2" id="KW-1185">Reference proteome</keyword>
<dbReference type="GO" id="GO:0016740">
    <property type="term" value="F:transferase activity"/>
    <property type="evidence" value="ECO:0007669"/>
    <property type="project" value="UniProtKB-KW"/>
</dbReference>
<protein>
    <submittedName>
        <fullName evidence="1">UDP-glycosyltransferase 87A1-like protein</fullName>
    </submittedName>
</protein>
<comment type="caution">
    <text evidence="1">The sequence shown here is derived from an EMBL/GenBank/DDBJ whole genome shotgun (WGS) entry which is preliminary data.</text>
</comment>
<dbReference type="Proteomes" id="UP000283530">
    <property type="component" value="Unassembled WGS sequence"/>
</dbReference>
<accession>A0A443NC05</accession>
<dbReference type="SUPFAM" id="SSF53756">
    <property type="entry name" value="UDP-Glycosyltransferase/glycogen phosphorylase"/>
    <property type="match status" value="1"/>
</dbReference>
<name>A0A443NC05_9MAGN</name>
<dbReference type="PANTHER" id="PTHR48045:SF22">
    <property type="entry name" value="UDP-GLUCURONOSYL_UDP-GLUCOSYLTRANSFERASE"/>
    <property type="match status" value="1"/>
</dbReference>
<proteinExistence type="predicted"/>
<dbReference type="Gene3D" id="3.40.50.2000">
    <property type="entry name" value="Glycogen Phosphorylase B"/>
    <property type="match status" value="2"/>
</dbReference>
<dbReference type="AlphaFoldDB" id="A0A443NC05"/>
<evidence type="ECO:0000313" key="2">
    <source>
        <dbReference type="Proteomes" id="UP000283530"/>
    </source>
</evidence>